<evidence type="ECO:0000313" key="1">
    <source>
        <dbReference type="EMBL" id="MBB6544103.1"/>
    </source>
</evidence>
<keyword evidence="2" id="KW-1185">Reference proteome</keyword>
<proteinExistence type="predicted"/>
<organism evidence="1 2">
    <name type="scientific">Thalassotalea piscium</name>
    <dbReference type="NCBI Taxonomy" id="1230533"/>
    <lineage>
        <taxon>Bacteria</taxon>
        <taxon>Pseudomonadati</taxon>
        <taxon>Pseudomonadota</taxon>
        <taxon>Gammaproteobacteria</taxon>
        <taxon>Alteromonadales</taxon>
        <taxon>Colwelliaceae</taxon>
        <taxon>Thalassotalea</taxon>
    </lineage>
</organism>
<name>A0A7X0NIP6_9GAMM</name>
<dbReference type="Proteomes" id="UP000537141">
    <property type="component" value="Unassembled WGS sequence"/>
</dbReference>
<dbReference type="EMBL" id="JACHHU010000024">
    <property type="protein sequence ID" value="MBB6544103.1"/>
    <property type="molecule type" value="Genomic_DNA"/>
</dbReference>
<accession>A0A7X0NIP6</accession>
<reference evidence="1 2" key="1">
    <citation type="submission" date="2020-08" db="EMBL/GenBank/DDBJ databases">
        <title>Genomic Encyclopedia of Type Strains, Phase IV (KMG-IV): sequencing the most valuable type-strain genomes for metagenomic binning, comparative biology and taxonomic classification.</title>
        <authorList>
            <person name="Goeker M."/>
        </authorList>
    </citation>
    <scope>NUCLEOTIDE SEQUENCE [LARGE SCALE GENOMIC DNA]</scope>
    <source>
        <strain evidence="1 2">DSM 26287</strain>
    </source>
</reference>
<gene>
    <name evidence="1" type="ORF">HNQ55_002627</name>
</gene>
<dbReference type="RefSeq" id="WP_184424910.1">
    <property type="nucleotide sequence ID" value="NZ_AP027362.1"/>
</dbReference>
<sequence length="418" mass="48247">MLYSKHSEEYIENGLYKINQSLFYSLWSFKNKFGIPNNTPLKNYADAELIKGLFYYSVPDKGGFDKVKLFSESTLKSFYKVIVTSDSEKADKFDLKSKEASRIVFQILESERWFIFEPLVPHKNPEKAYLFCGKTKTFKEFKLELINKRLTKYKGNEQTLIDEYEKHLSSVTDLPFENKSKHSWYYTHKFQIDSVSIQSPLFKEIEDNISRCSIGDNLILNGEDVYADTGLIGFIPNDKLPSLENIGYCHICNINFGSSTQPSTVEVGLRYEKEKIKLSCPLSFPNELFDSRTVEEIISGLKLKEENDLVVFRNVYIAKNNLVDYESSFIVIASENDISIPMKDTFDIGYGAPDKWQLPVLNFLGVIPEKLASQLIDLPFKKAEFIEGDVYVHEVNIKLTYENGNAFPILQIMERLDY</sequence>
<comment type="caution">
    <text evidence="1">The sequence shown here is derived from an EMBL/GenBank/DDBJ whole genome shotgun (WGS) entry which is preliminary data.</text>
</comment>
<evidence type="ECO:0000313" key="2">
    <source>
        <dbReference type="Proteomes" id="UP000537141"/>
    </source>
</evidence>
<dbReference type="AlphaFoldDB" id="A0A7X0NIP6"/>
<protein>
    <submittedName>
        <fullName evidence="1">Uncharacterized protein</fullName>
    </submittedName>
</protein>